<reference evidence="3 4" key="1">
    <citation type="submission" date="2019-01" db="EMBL/GenBank/DDBJ databases">
        <title>Lactibacter flavus gen. nov., sp. nov., a novel bacterium of the family Propionibacteriaceae isolated from raw milk and dairy products.</title>
        <authorList>
            <person name="Huptas C."/>
            <person name="Wenning M."/>
            <person name="Breitenwieser F."/>
            <person name="Doll E."/>
            <person name="Von Neubeck M."/>
            <person name="Busse H.-J."/>
            <person name="Scherer S."/>
        </authorList>
    </citation>
    <scope>NUCLEOTIDE SEQUENCE [LARGE SCALE GENOMIC DNA]</scope>
    <source>
        <strain evidence="3 4">DSM 22130</strain>
    </source>
</reference>
<proteinExistence type="inferred from homology"/>
<dbReference type="NCBIfam" id="TIGR01826">
    <property type="entry name" value="CofD_related"/>
    <property type="match status" value="1"/>
</dbReference>
<dbReference type="OrthoDB" id="9783842at2"/>
<dbReference type="InterPro" id="IPR038136">
    <property type="entry name" value="CofD-like_dom_sf"/>
</dbReference>
<comment type="similarity">
    <text evidence="2">Belongs to the gluconeogenesis factor family.</text>
</comment>
<dbReference type="CDD" id="cd07187">
    <property type="entry name" value="YvcK_like"/>
    <property type="match status" value="1"/>
</dbReference>
<dbReference type="AlphaFoldDB" id="A0A4Q9KLL8"/>
<comment type="function">
    <text evidence="2">Required for morphogenesis under gluconeogenic growth conditions.</text>
</comment>
<dbReference type="InterPro" id="IPR002882">
    <property type="entry name" value="CofD"/>
</dbReference>
<dbReference type="Proteomes" id="UP000291933">
    <property type="component" value="Unassembled WGS sequence"/>
</dbReference>
<protein>
    <recommendedName>
        <fullName evidence="2">Putative gluconeogenesis factor</fullName>
    </recommendedName>
</protein>
<dbReference type="GO" id="GO:0005737">
    <property type="term" value="C:cytoplasm"/>
    <property type="evidence" value="ECO:0007669"/>
    <property type="project" value="UniProtKB-SubCell"/>
</dbReference>
<keyword evidence="4" id="KW-1185">Reference proteome</keyword>
<dbReference type="EMBL" id="SDMR01000005">
    <property type="protein sequence ID" value="TBT95412.1"/>
    <property type="molecule type" value="Genomic_DNA"/>
</dbReference>
<sequence length="306" mass="32206">MGGGHGLFASLQALRRVTSEVTAVVTVADDGGSSGRLRREFAILPPGDLRMAMAALCGDDREGRLWADVLQSRFGGDGPLAGHAIGNLLLAGVWEQLSDPIEGLDMVGKLLDVQGRVLPMSTVPLDIEADVIGLDPDAPDEIRLLRGQATIAKTPGEVRAVRLIPRTPPASAEALAAITAADWVVIGPGSWFTSVLPHLLVPDLAEALVSTQGKRCLTMNLDDSYETEGYTASEHLEVLADHAPGLRIDAVIVDPTFLRGDQHFATFAASLGARVVAADVRSSDGSARHDPNRLASVYADVMGLVG</sequence>
<dbReference type="GO" id="GO:0008360">
    <property type="term" value="P:regulation of cell shape"/>
    <property type="evidence" value="ECO:0007669"/>
    <property type="project" value="UniProtKB-UniRule"/>
</dbReference>
<evidence type="ECO:0000256" key="2">
    <source>
        <dbReference type="HAMAP-Rule" id="MF_00973"/>
    </source>
</evidence>
<evidence type="ECO:0000313" key="3">
    <source>
        <dbReference type="EMBL" id="TBT95412.1"/>
    </source>
</evidence>
<dbReference type="Gene3D" id="3.40.50.10680">
    <property type="entry name" value="CofD-like domains"/>
    <property type="match status" value="1"/>
</dbReference>
<gene>
    <name evidence="3" type="primary">yvcK</name>
    <name evidence="3" type="ORF">ET996_05510</name>
</gene>
<dbReference type="GO" id="GO:0043743">
    <property type="term" value="F:LPPG:FO 2-phospho-L-lactate transferase activity"/>
    <property type="evidence" value="ECO:0007669"/>
    <property type="project" value="InterPro"/>
</dbReference>
<comment type="caution">
    <text evidence="3">The sequence shown here is derived from an EMBL/GenBank/DDBJ whole genome shotgun (WGS) entry which is preliminary data.</text>
</comment>
<keyword evidence="1 2" id="KW-0963">Cytoplasm</keyword>
<dbReference type="SUPFAM" id="SSF142338">
    <property type="entry name" value="CofD-like"/>
    <property type="match status" value="1"/>
</dbReference>
<dbReference type="RefSeq" id="WP_131171708.1">
    <property type="nucleotide sequence ID" value="NZ_FXTL01000008.1"/>
</dbReference>
<evidence type="ECO:0000313" key="4">
    <source>
        <dbReference type="Proteomes" id="UP000291933"/>
    </source>
</evidence>
<organism evidence="3 4">
    <name type="scientific">Propioniciclava tarda</name>
    <dbReference type="NCBI Taxonomy" id="433330"/>
    <lineage>
        <taxon>Bacteria</taxon>
        <taxon>Bacillati</taxon>
        <taxon>Actinomycetota</taxon>
        <taxon>Actinomycetes</taxon>
        <taxon>Propionibacteriales</taxon>
        <taxon>Propionibacteriaceae</taxon>
        <taxon>Propioniciclava</taxon>
    </lineage>
</organism>
<dbReference type="HAMAP" id="MF_00973">
    <property type="entry name" value="Gluconeogen_factor"/>
    <property type="match status" value="1"/>
</dbReference>
<dbReference type="PANTHER" id="PTHR30135">
    <property type="entry name" value="UNCHARACTERIZED PROTEIN YVCK-RELATED"/>
    <property type="match status" value="1"/>
</dbReference>
<dbReference type="PANTHER" id="PTHR30135:SF3">
    <property type="entry name" value="GLUCONEOGENESIS FACTOR-RELATED"/>
    <property type="match status" value="1"/>
</dbReference>
<comment type="subcellular location">
    <subcellularLocation>
        <location evidence="2">Cytoplasm</location>
    </subcellularLocation>
</comment>
<evidence type="ECO:0000256" key="1">
    <source>
        <dbReference type="ARBA" id="ARBA00022490"/>
    </source>
</evidence>
<name>A0A4Q9KLL8_PROTD</name>
<dbReference type="Pfam" id="PF01933">
    <property type="entry name" value="CofD"/>
    <property type="match status" value="1"/>
</dbReference>
<accession>A0A4Q9KLL8</accession>
<dbReference type="InterPro" id="IPR010119">
    <property type="entry name" value="Gluconeogen_factor"/>
</dbReference>